<evidence type="ECO:0000313" key="3">
    <source>
        <dbReference type="Proteomes" id="UP001605036"/>
    </source>
</evidence>
<reference evidence="2 3" key="1">
    <citation type="submission" date="2024-09" db="EMBL/GenBank/DDBJ databases">
        <title>Chromosome-scale assembly of Riccia fluitans.</title>
        <authorList>
            <person name="Paukszto L."/>
            <person name="Sawicki J."/>
            <person name="Karawczyk K."/>
            <person name="Piernik-Szablinska J."/>
            <person name="Szczecinska M."/>
            <person name="Mazdziarz M."/>
        </authorList>
    </citation>
    <scope>NUCLEOTIDE SEQUENCE [LARGE SCALE GENOMIC DNA]</scope>
    <source>
        <strain evidence="2">Rf_01</strain>
        <tissue evidence="2">Aerial parts of the thallus</tissue>
    </source>
</reference>
<dbReference type="InterPro" id="IPR027417">
    <property type="entry name" value="P-loop_NTPase"/>
</dbReference>
<comment type="caution">
    <text evidence="2">The sequence shown here is derived from an EMBL/GenBank/DDBJ whole genome shotgun (WGS) entry which is preliminary data.</text>
</comment>
<sequence length="112" mass="12124">MAEENGEQADPEQQEGSDSDGPPDQGDDEGGVIFILEKASLEAGKVGMVAIQLELMSDLLLVIIEDRKSLPAYPYREELLDAVERHQVLVIEGETGKTTGIRENNPDTTVSA</sequence>
<protein>
    <submittedName>
        <fullName evidence="2">Uncharacterized protein</fullName>
    </submittedName>
</protein>
<evidence type="ECO:0000256" key="1">
    <source>
        <dbReference type="SAM" id="MobiDB-lite"/>
    </source>
</evidence>
<dbReference type="Proteomes" id="UP001605036">
    <property type="component" value="Unassembled WGS sequence"/>
</dbReference>
<dbReference type="AlphaFoldDB" id="A0ABD1Y799"/>
<proteinExistence type="predicted"/>
<feature type="region of interest" description="Disordered" evidence="1">
    <location>
        <begin position="1"/>
        <end position="31"/>
    </location>
</feature>
<evidence type="ECO:0000313" key="2">
    <source>
        <dbReference type="EMBL" id="KAL2622634.1"/>
    </source>
</evidence>
<gene>
    <name evidence="2" type="ORF">R1flu_002839</name>
</gene>
<feature type="compositionally biased region" description="Acidic residues" evidence="1">
    <location>
        <begin position="1"/>
        <end position="18"/>
    </location>
</feature>
<dbReference type="EMBL" id="JBHFFA010000006">
    <property type="protein sequence ID" value="KAL2622634.1"/>
    <property type="molecule type" value="Genomic_DNA"/>
</dbReference>
<name>A0ABD1Y799_9MARC</name>
<keyword evidence="3" id="KW-1185">Reference proteome</keyword>
<dbReference type="Gene3D" id="3.40.50.300">
    <property type="entry name" value="P-loop containing nucleotide triphosphate hydrolases"/>
    <property type="match status" value="1"/>
</dbReference>
<organism evidence="2 3">
    <name type="scientific">Riccia fluitans</name>
    <dbReference type="NCBI Taxonomy" id="41844"/>
    <lineage>
        <taxon>Eukaryota</taxon>
        <taxon>Viridiplantae</taxon>
        <taxon>Streptophyta</taxon>
        <taxon>Embryophyta</taxon>
        <taxon>Marchantiophyta</taxon>
        <taxon>Marchantiopsida</taxon>
        <taxon>Marchantiidae</taxon>
        <taxon>Marchantiales</taxon>
        <taxon>Ricciaceae</taxon>
        <taxon>Riccia</taxon>
    </lineage>
</organism>
<accession>A0ABD1Y799</accession>